<evidence type="ECO:0000313" key="2">
    <source>
        <dbReference type="Proteomes" id="UP000324707"/>
    </source>
</evidence>
<organism evidence="1 2">
    <name type="scientific">Brachyspira aalborgi</name>
    <dbReference type="NCBI Taxonomy" id="29522"/>
    <lineage>
        <taxon>Bacteria</taxon>
        <taxon>Pseudomonadati</taxon>
        <taxon>Spirochaetota</taxon>
        <taxon>Spirochaetia</taxon>
        <taxon>Brachyspirales</taxon>
        <taxon>Brachyspiraceae</taxon>
        <taxon>Brachyspira</taxon>
    </lineage>
</organism>
<comment type="caution">
    <text evidence="1">The sequence shown here is derived from an EMBL/GenBank/DDBJ whole genome shotgun (WGS) entry which is preliminary data.</text>
</comment>
<dbReference type="AlphaFoldDB" id="A0A5C8DZH2"/>
<dbReference type="Gene3D" id="3.40.50.10610">
    <property type="entry name" value="ABC-type transport auxiliary lipoprotein component"/>
    <property type="match status" value="1"/>
</dbReference>
<dbReference type="Proteomes" id="UP000324707">
    <property type="component" value="Unassembled WGS sequence"/>
</dbReference>
<proteinExistence type="predicted"/>
<reference evidence="1 2" key="1">
    <citation type="journal article" date="1992" name="Lakartidningen">
        <title>[Penicillin V and not amoxicillin is the first choice preparation in acute otitis].</title>
        <authorList>
            <person name="Kamme C."/>
            <person name="Lundgren K."/>
            <person name="Prellner K."/>
        </authorList>
    </citation>
    <scope>NUCLEOTIDE SEQUENCE [LARGE SCALE GENOMIC DNA]</scope>
    <source>
        <strain evidence="1 2">PC5538III-lc</strain>
    </source>
</reference>
<evidence type="ECO:0000313" key="1">
    <source>
        <dbReference type="EMBL" id="TXJ30977.1"/>
    </source>
</evidence>
<sequence length="200" mass="23177">MFKKFLIISFIFIANISLMYSKEETITLACLPPEGTMELKEMAYYVSSVEGAFFKAGLNVADRKRLERLIKDMESQESSDTDYETDITVKAGKAMKVDYLVSVVVDNWEEEKIDTFSMNRDRKKDVLKLKEEYILTYETTRINIKVIEVETSMLIAQGSAEDSVVKTRFRKLDTPDKLAKKVVDKVMKDIKKQIKKKKRN</sequence>
<gene>
    <name evidence="1" type="ORF">EPJ69_09055</name>
</gene>
<protein>
    <submittedName>
        <fullName evidence="1">Uncharacterized protein</fullName>
    </submittedName>
</protein>
<dbReference type="EMBL" id="SAXX01000022">
    <property type="protein sequence ID" value="TXJ30977.1"/>
    <property type="molecule type" value="Genomic_DNA"/>
</dbReference>
<dbReference type="RefSeq" id="WP_147737123.1">
    <property type="nucleotide sequence ID" value="NZ_SAXX01000022.1"/>
</dbReference>
<name>A0A5C8DZH2_9SPIR</name>
<accession>A0A5C8DZH2</accession>